<dbReference type="PROSITE" id="PS51704">
    <property type="entry name" value="GP_PDE"/>
    <property type="match status" value="1"/>
</dbReference>
<evidence type="ECO:0000313" key="3">
    <source>
        <dbReference type="Proteomes" id="UP000242765"/>
    </source>
</evidence>
<comment type="caution">
    <text evidence="2">The sequence shown here is derived from an EMBL/GenBank/DDBJ whole genome shotgun (WGS) entry which is preliminary data.</text>
</comment>
<proteinExistence type="predicted"/>
<dbReference type="AlphaFoldDB" id="A0A1Y3CEI8"/>
<keyword evidence="3" id="KW-1185">Reference proteome</keyword>
<dbReference type="PANTHER" id="PTHR46211">
    <property type="entry name" value="GLYCEROPHOSPHORYL DIESTER PHOSPHODIESTERASE"/>
    <property type="match status" value="1"/>
</dbReference>
<gene>
    <name evidence="2" type="ORF">B9T28_09645</name>
</gene>
<organism evidence="2 3">
    <name type="scientific">Acinetobacter silvestris</name>
    <dbReference type="NCBI Taxonomy" id="1977882"/>
    <lineage>
        <taxon>Bacteria</taxon>
        <taxon>Pseudomonadati</taxon>
        <taxon>Pseudomonadota</taxon>
        <taxon>Gammaproteobacteria</taxon>
        <taxon>Moraxellales</taxon>
        <taxon>Moraxellaceae</taxon>
        <taxon>Acinetobacter</taxon>
    </lineage>
</organism>
<dbReference type="PANTHER" id="PTHR46211:SF1">
    <property type="entry name" value="GLYCEROPHOSPHODIESTER PHOSPHODIESTERASE, CYTOPLASMIC"/>
    <property type="match status" value="1"/>
</dbReference>
<dbReference type="EMBL" id="NEGB01000005">
    <property type="protein sequence ID" value="OTG65050.1"/>
    <property type="molecule type" value="Genomic_DNA"/>
</dbReference>
<reference evidence="2 3" key="1">
    <citation type="submission" date="2017-04" db="EMBL/GenBank/DDBJ databases">
        <title>High diversity of culturable Acinetobacter species in natural soil and water ecosystems.</title>
        <authorList>
            <person name="Nemec A."/>
            <person name="Radolfova-Krizova L."/>
        </authorList>
    </citation>
    <scope>NUCLEOTIDE SEQUENCE [LARGE SCALE GENOMIC DNA]</scope>
    <source>
        <strain evidence="2 3">ANC 4999</strain>
    </source>
</reference>
<dbReference type="SUPFAM" id="SSF51695">
    <property type="entry name" value="PLC-like phosphodiesterases"/>
    <property type="match status" value="1"/>
</dbReference>
<protein>
    <recommendedName>
        <fullName evidence="1">GP-PDE domain-containing protein</fullName>
    </recommendedName>
</protein>
<dbReference type="Gene3D" id="3.20.20.190">
    <property type="entry name" value="Phosphatidylinositol (PI) phosphodiesterase"/>
    <property type="match status" value="1"/>
</dbReference>
<dbReference type="InterPro" id="IPR017946">
    <property type="entry name" value="PLC-like_Pdiesterase_TIM-brl"/>
</dbReference>
<dbReference type="Pfam" id="PF03009">
    <property type="entry name" value="GDPD"/>
    <property type="match status" value="1"/>
</dbReference>
<dbReference type="Proteomes" id="UP000242765">
    <property type="component" value="Unassembled WGS sequence"/>
</dbReference>
<dbReference type="GO" id="GO:0008081">
    <property type="term" value="F:phosphoric diester hydrolase activity"/>
    <property type="evidence" value="ECO:0007669"/>
    <property type="project" value="InterPro"/>
</dbReference>
<evidence type="ECO:0000259" key="1">
    <source>
        <dbReference type="PROSITE" id="PS51704"/>
    </source>
</evidence>
<evidence type="ECO:0000313" key="2">
    <source>
        <dbReference type="EMBL" id="OTG65050.1"/>
    </source>
</evidence>
<dbReference type="STRING" id="1977882.B9T28_09645"/>
<accession>A0A1Y3CEI8</accession>
<name>A0A1Y3CEI8_9GAMM</name>
<feature type="domain" description="GP-PDE" evidence="1">
    <location>
        <begin position="80"/>
        <end position="319"/>
    </location>
</feature>
<dbReference type="OrthoDB" id="9795622at2"/>
<dbReference type="InterPro" id="IPR030395">
    <property type="entry name" value="GP_PDE_dom"/>
</dbReference>
<sequence>MATDTLIAKKWNDKLTALQKYRYVLVASIRDRGNYWGESNQGRISLDIGAPYAIDGVIYDIKNGGSSDGGVAQNRLDDTVKAIAHRGYSIEAPENTLLAYTLAKKKGYSYAETDINFTSDEIPILLHDDTINRTSNGTGNITQMTFSQARQYDFGAWKGSQYAGTKIPSYEEFLSLCHRIGMHPYIELKQGMPITVARATKLAEMVRHAGLKGKVTYISFNYDALVMIKSYDPYARLGYLADVTPDMIDKTNLLKTGTNQVFIDSQYSSVNKDRCNYAFDQEIPVEIWTMNDQNLVKQYVDLAVSGVTTDTLNIRKILNAAEGI</sequence>
<dbReference type="GO" id="GO:0006629">
    <property type="term" value="P:lipid metabolic process"/>
    <property type="evidence" value="ECO:0007669"/>
    <property type="project" value="InterPro"/>
</dbReference>